<reference evidence="2" key="2">
    <citation type="journal article" date="2021" name="PeerJ">
        <title>Extensive microbial diversity within the chicken gut microbiome revealed by metagenomics and culture.</title>
        <authorList>
            <person name="Gilroy R."/>
            <person name="Ravi A."/>
            <person name="Getino M."/>
            <person name="Pursley I."/>
            <person name="Horton D.L."/>
            <person name="Alikhan N.F."/>
            <person name="Baker D."/>
            <person name="Gharbi K."/>
            <person name="Hall N."/>
            <person name="Watson M."/>
            <person name="Adriaenssens E.M."/>
            <person name="Foster-Nyarko E."/>
            <person name="Jarju S."/>
            <person name="Secka A."/>
            <person name="Antonio M."/>
            <person name="Oren A."/>
            <person name="Chaudhuri R.R."/>
            <person name="La Ragione R."/>
            <person name="Hildebrand F."/>
            <person name="Pallen M.J."/>
        </authorList>
    </citation>
    <scope>NUCLEOTIDE SEQUENCE</scope>
    <source>
        <strain evidence="2">CHK195-11698</strain>
    </source>
</reference>
<feature type="transmembrane region" description="Helical" evidence="1">
    <location>
        <begin position="41"/>
        <end position="62"/>
    </location>
</feature>
<evidence type="ECO:0000313" key="2">
    <source>
        <dbReference type="EMBL" id="HIU14357.1"/>
    </source>
</evidence>
<accession>A0A9D1HPD4</accession>
<keyword evidence="1" id="KW-0472">Membrane</keyword>
<keyword evidence="1" id="KW-0812">Transmembrane</keyword>
<evidence type="ECO:0000256" key="1">
    <source>
        <dbReference type="SAM" id="Phobius"/>
    </source>
</evidence>
<feature type="transmembrane region" description="Helical" evidence="1">
    <location>
        <begin position="124"/>
        <end position="148"/>
    </location>
</feature>
<dbReference type="AlphaFoldDB" id="A0A9D1HPD4"/>
<feature type="transmembrane region" description="Helical" evidence="1">
    <location>
        <begin position="68"/>
        <end position="89"/>
    </location>
</feature>
<feature type="transmembrane region" description="Helical" evidence="1">
    <location>
        <begin position="154"/>
        <end position="174"/>
    </location>
</feature>
<protein>
    <recommendedName>
        <fullName evidence="4">Peptidase M50 domain-containing protein</fullName>
    </recommendedName>
</protein>
<evidence type="ECO:0008006" key="4">
    <source>
        <dbReference type="Google" id="ProtNLM"/>
    </source>
</evidence>
<keyword evidence="1" id="KW-1133">Transmembrane helix</keyword>
<dbReference type="EMBL" id="DVMJ01000085">
    <property type="protein sequence ID" value="HIU14357.1"/>
    <property type="molecule type" value="Genomic_DNA"/>
</dbReference>
<name>A0A9D1HPD4_9FIRM</name>
<proteinExistence type="predicted"/>
<dbReference type="Proteomes" id="UP000824175">
    <property type="component" value="Unassembled WGS sequence"/>
</dbReference>
<organism evidence="2 3">
    <name type="scientific">Candidatus Fimiplasma intestinipullorum</name>
    <dbReference type="NCBI Taxonomy" id="2840825"/>
    <lineage>
        <taxon>Bacteria</taxon>
        <taxon>Bacillati</taxon>
        <taxon>Bacillota</taxon>
        <taxon>Clostridia</taxon>
        <taxon>Eubacteriales</taxon>
        <taxon>Candidatus Fimiplasma</taxon>
    </lineage>
</organism>
<gene>
    <name evidence="2" type="ORF">IAD15_09860</name>
</gene>
<evidence type="ECO:0000313" key="3">
    <source>
        <dbReference type="Proteomes" id="UP000824175"/>
    </source>
</evidence>
<sequence>MKKYIRPVLSFLLVMVIGFLFGFMLGFFVNLESLAFDGMHWFTLILVICLAFYIALPIQILVHEGGHLLFGLLTGYRFVSFRLFSLVLTRSNGHLKLKRYALCGTAGQCLMLPPILNHHQHPYLLYNLGGIILNLASSFIMLLCLVVLPVNAYWLLFGLIFCLVGFYFAVVNALPAASPFINNDGRNALEIWRHPSEIEGFDLQLMVAGKLAKGLRPGELPLDPYEEKTYDVSLLMSAATLMLLEARALDRHDFSTVLFYVARLTDKSSAVPVLYKHLLEADALYAELVSNASLDHLSSWQARETRQLMKKMKRHLSVLRTQFAYALLYENDQAKAAKIRQRFEKVARMHPHPGEVVSERELMDLAVCCKK</sequence>
<comment type="caution">
    <text evidence="2">The sequence shown here is derived from an EMBL/GenBank/DDBJ whole genome shotgun (WGS) entry which is preliminary data.</text>
</comment>
<reference evidence="2" key="1">
    <citation type="submission" date="2020-10" db="EMBL/GenBank/DDBJ databases">
        <authorList>
            <person name="Gilroy R."/>
        </authorList>
    </citation>
    <scope>NUCLEOTIDE SEQUENCE</scope>
    <source>
        <strain evidence="2">CHK195-11698</strain>
    </source>
</reference>
<feature type="transmembrane region" description="Helical" evidence="1">
    <location>
        <begin position="6"/>
        <end position="29"/>
    </location>
</feature>